<evidence type="ECO:0000313" key="6">
    <source>
        <dbReference type="Proteomes" id="UP000703893"/>
    </source>
</evidence>
<evidence type="ECO:0000256" key="1">
    <source>
        <dbReference type="ARBA" id="ARBA00022598"/>
    </source>
</evidence>
<dbReference type="SUPFAM" id="SSF55681">
    <property type="entry name" value="Class II aaRS and biotin synthetases"/>
    <property type="match status" value="1"/>
</dbReference>
<dbReference type="Pfam" id="PF00152">
    <property type="entry name" value="tRNA-synt_2"/>
    <property type="match status" value="1"/>
</dbReference>
<accession>A0A937X261</accession>
<dbReference type="GO" id="GO:0005524">
    <property type="term" value="F:ATP binding"/>
    <property type="evidence" value="ECO:0007669"/>
    <property type="project" value="InterPro"/>
</dbReference>
<keyword evidence="3" id="KW-0067">ATP-binding</keyword>
<dbReference type="InterPro" id="IPR045864">
    <property type="entry name" value="aa-tRNA-synth_II/BPL/LPL"/>
</dbReference>
<dbReference type="Proteomes" id="UP000703893">
    <property type="component" value="Unassembled WGS sequence"/>
</dbReference>
<name>A0A937X261_9BACT</name>
<evidence type="ECO:0000313" key="5">
    <source>
        <dbReference type="EMBL" id="MBM3274523.1"/>
    </source>
</evidence>
<evidence type="ECO:0000259" key="4">
    <source>
        <dbReference type="Pfam" id="PF00152"/>
    </source>
</evidence>
<dbReference type="GO" id="GO:0006418">
    <property type="term" value="P:tRNA aminoacylation for protein translation"/>
    <property type="evidence" value="ECO:0007669"/>
    <property type="project" value="InterPro"/>
</dbReference>
<reference evidence="5 6" key="1">
    <citation type="submission" date="2019-03" db="EMBL/GenBank/DDBJ databases">
        <title>Lake Tanganyika Metagenome-Assembled Genomes (MAGs).</title>
        <authorList>
            <person name="Tran P."/>
        </authorList>
    </citation>
    <scope>NUCLEOTIDE SEQUENCE [LARGE SCALE GENOMIC DNA]</scope>
    <source>
        <strain evidence="5">K_DeepCast_65m_m2_236</strain>
    </source>
</reference>
<feature type="domain" description="Aminoacyl-tRNA synthetase class II (D/K/N)" evidence="4">
    <location>
        <begin position="1"/>
        <end position="30"/>
    </location>
</feature>
<keyword evidence="1" id="KW-0436">Ligase</keyword>
<sequence>GGLAFGLDRLAMLLTGTTAIREVIAFPKTQHARDLMADAPSTVDAKQLKELHINVALD</sequence>
<feature type="non-terminal residue" evidence="5">
    <location>
        <position position="1"/>
    </location>
</feature>
<protein>
    <recommendedName>
        <fullName evidence="4">Aminoacyl-tRNA synthetase class II (D/K/N) domain-containing protein</fullName>
    </recommendedName>
</protein>
<comment type="caution">
    <text evidence="5">The sequence shown here is derived from an EMBL/GenBank/DDBJ whole genome shotgun (WGS) entry which is preliminary data.</text>
</comment>
<gene>
    <name evidence="5" type="ORF">FJZ00_05190</name>
</gene>
<evidence type="ECO:0000256" key="3">
    <source>
        <dbReference type="ARBA" id="ARBA00022840"/>
    </source>
</evidence>
<dbReference type="InterPro" id="IPR004364">
    <property type="entry name" value="Aa-tRNA-synt_II"/>
</dbReference>
<dbReference type="Gene3D" id="3.30.930.10">
    <property type="entry name" value="Bira Bifunctional Protein, Domain 2"/>
    <property type="match status" value="1"/>
</dbReference>
<dbReference type="GO" id="GO:0004812">
    <property type="term" value="F:aminoacyl-tRNA ligase activity"/>
    <property type="evidence" value="ECO:0007669"/>
    <property type="project" value="InterPro"/>
</dbReference>
<dbReference type="EMBL" id="VGJX01000240">
    <property type="protein sequence ID" value="MBM3274523.1"/>
    <property type="molecule type" value="Genomic_DNA"/>
</dbReference>
<dbReference type="AlphaFoldDB" id="A0A937X261"/>
<organism evidence="5 6">
    <name type="scientific">Candidatus Tanganyikabacteria bacterium</name>
    <dbReference type="NCBI Taxonomy" id="2961651"/>
    <lineage>
        <taxon>Bacteria</taxon>
        <taxon>Bacillati</taxon>
        <taxon>Candidatus Sericytochromatia</taxon>
        <taxon>Candidatus Tanganyikabacteria</taxon>
    </lineage>
</organism>
<proteinExistence type="predicted"/>
<keyword evidence="2" id="KW-0547">Nucleotide-binding</keyword>
<evidence type="ECO:0000256" key="2">
    <source>
        <dbReference type="ARBA" id="ARBA00022741"/>
    </source>
</evidence>